<reference evidence="1" key="1">
    <citation type="submission" date="2017-02" db="UniProtKB">
        <authorList>
            <consortium name="WormBaseParasite"/>
        </authorList>
    </citation>
    <scope>IDENTIFICATION</scope>
</reference>
<sequence>LAVLMKNSAQVFGSVENVLKKRLFADVTNCQNSKCQRRNIQKNDRLQTSITDYAVVKHKQSNFENLKNEEAAKSLKQSECIDKISLYTPRSTSEMDTEDEMMDDSLCSIQNDSDIEMHELQSRFSQTLGKRFSVAQQDTRKNMQEPLIKRRKEVI</sequence>
<dbReference type="AlphaFoldDB" id="A0A0R3QEJ7"/>
<dbReference type="WBParaSite" id="BTMF_0000478701-mRNA-1">
    <property type="protein sequence ID" value="BTMF_0000478701-mRNA-1"/>
    <property type="gene ID" value="BTMF_0000478701"/>
</dbReference>
<proteinExistence type="predicted"/>
<organism evidence="1">
    <name type="scientific">Brugia timori</name>
    <dbReference type="NCBI Taxonomy" id="42155"/>
    <lineage>
        <taxon>Eukaryota</taxon>
        <taxon>Metazoa</taxon>
        <taxon>Ecdysozoa</taxon>
        <taxon>Nematoda</taxon>
        <taxon>Chromadorea</taxon>
        <taxon>Rhabditida</taxon>
        <taxon>Spirurina</taxon>
        <taxon>Spiruromorpha</taxon>
        <taxon>Filarioidea</taxon>
        <taxon>Onchocercidae</taxon>
        <taxon>Brugia</taxon>
    </lineage>
</organism>
<protein>
    <submittedName>
        <fullName evidence="1">Breast cancer type 1 susceptibility protein</fullName>
    </submittedName>
</protein>
<evidence type="ECO:0000313" key="1">
    <source>
        <dbReference type="WBParaSite" id="BTMF_0000478701-mRNA-1"/>
    </source>
</evidence>
<accession>A0A0R3QEJ7</accession>
<name>A0A0R3QEJ7_9BILA</name>
<dbReference type="STRING" id="42155.A0A0R3QEJ7"/>